<dbReference type="AlphaFoldDB" id="A0A3D9CKX3"/>
<dbReference type="EMBL" id="QNUE01000009">
    <property type="protein sequence ID" value="REC66374.1"/>
    <property type="molecule type" value="Genomic_DNA"/>
</dbReference>
<dbReference type="Proteomes" id="UP000256769">
    <property type="component" value="Unassembled WGS sequence"/>
</dbReference>
<accession>A0A3D9CKX3</accession>
<evidence type="ECO:0000313" key="1">
    <source>
        <dbReference type="EMBL" id="REC66374.1"/>
    </source>
</evidence>
<name>A0A3D9CKX3_9FLAO</name>
<dbReference type="RefSeq" id="WP_115960681.1">
    <property type="nucleotide sequence ID" value="NZ_CBCRVL010000035.1"/>
</dbReference>
<sequence>MRTIIIDSLLLMIFTSCSTEKLVQNNTTCDCLILSLKEYDYVFKIEALNQRKDTIVVLSYKDNYYTKNNYRQPDLEVLEEIKAFHHYRFKMVPKKPTVSTMEQLGAFIIVEKDTLLQARSYREIPSTFVLINSRGKFFGENKKEN</sequence>
<organism evidence="1 2">
    <name type="scientific">Chryseobacterium flavum</name>
    <dbReference type="NCBI Taxonomy" id="415851"/>
    <lineage>
        <taxon>Bacteria</taxon>
        <taxon>Pseudomonadati</taxon>
        <taxon>Bacteroidota</taxon>
        <taxon>Flavobacteriia</taxon>
        <taxon>Flavobacteriales</taxon>
        <taxon>Weeksellaceae</taxon>
        <taxon>Chryseobacterium group</taxon>
        <taxon>Chryseobacterium</taxon>
    </lineage>
</organism>
<comment type="caution">
    <text evidence="1">The sequence shown here is derived from an EMBL/GenBank/DDBJ whole genome shotgun (WGS) entry which is preliminary data.</text>
</comment>
<gene>
    <name evidence="1" type="ORF">DRF59_12950</name>
</gene>
<reference evidence="1 2" key="1">
    <citation type="journal article" date="2007" name="Int. J. Syst. Evol. Microbiol.">
        <title>Chryseobacterium flavum sp. nov., isolated from polluted soil.</title>
        <authorList>
            <person name="Zhou Y."/>
            <person name="Dong J."/>
            <person name="Wang X."/>
            <person name="Huang X."/>
            <person name="Zhang K.Y."/>
            <person name="Zhang Y.Q."/>
            <person name="Guo Y.F."/>
            <person name="Lai R."/>
            <person name="Li W.J."/>
        </authorList>
    </citation>
    <scope>NUCLEOTIDE SEQUENCE [LARGE SCALE GENOMIC DNA]</scope>
    <source>
        <strain evidence="1 2">KCTC 12877</strain>
    </source>
</reference>
<keyword evidence="2" id="KW-1185">Reference proteome</keyword>
<evidence type="ECO:0000313" key="2">
    <source>
        <dbReference type="Proteomes" id="UP000256769"/>
    </source>
</evidence>
<protein>
    <submittedName>
        <fullName evidence="1">Uncharacterized protein</fullName>
    </submittedName>
</protein>
<proteinExistence type="predicted"/>